<gene>
    <name evidence="2" type="ORF">CSOL1703_00007591</name>
</gene>
<protein>
    <recommendedName>
        <fullName evidence="1">Heterokaryon incompatibility domain-containing protein</fullName>
    </recommendedName>
</protein>
<sequence length="695" mass="79858">MARQEYHGGLDTSGLCGFCRNIDFNGLLGLRPHHIQRKGLDARNKLGETVDPLHNYRVLDLERLRHAPHLVSYCDFCRFLEDLRPLNSKADVLHRQGTIAKDKKAKAYSLYAFCPRDVYRLPQSVSHTRMLAILPTKVERVPDAEFGPPERATCILPVTKGSSNFSGRLIRERFDISIARRWLEFCNNNHRDYCVRSSIPFIPGFRVINCKERRIIPFDFNSPQPFVALSYKWGSAPGVGSPTMTLPEFLPATIADAIYVTMHLGYNYLWVDRYCISQKDQNVKHIQIQCMNLVYKHAVLTIVAATGEDATTGLSGVRPRKKNVQQSIKLGNVQLVATLDPIKEISESPWNSRGWTFQEGLLSNRRLIFGPRQVYFQCQAMHCLESIRFPMESVPVYAEWGPNFGRVFPTEEIYDGLDAFYQRLSDYLTRSLSYESDTLNAFNGILKEFEMGPDRTRLFSFIGLPISPEQGEMTKWLLQVMYIPVSLKGLQRRTSFRSWSWVGWKSQTEAKLLTQSDIQLQHGNICDMCPFTVVNVTVDFGRYGAFDWDRSWWEIIQVANYESRQLRLIVEGWFLDFKVLHKDGSLICDDYSKEPFAQELVLQILSDRATLNSMLSRIQIASPPAWKNQGTYSFSWMPMLADLTATFAETFILIKCHNGSYECVIRRLEACPVVAPIKTGLDLPHPFRYDRIWLG</sequence>
<name>A0A9N9ZMC5_9HYPO</name>
<reference evidence="2 3" key="2">
    <citation type="submission" date="2021-10" db="EMBL/GenBank/DDBJ databases">
        <authorList>
            <person name="Piombo E."/>
        </authorList>
    </citation>
    <scope>NUCLEOTIDE SEQUENCE [LARGE SCALE GENOMIC DNA]</scope>
</reference>
<reference evidence="3" key="1">
    <citation type="submission" date="2019-06" db="EMBL/GenBank/DDBJ databases">
        <authorList>
            <person name="Broberg M."/>
        </authorList>
    </citation>
    <scope>NUCLEOTIDE SEQUENCE [LARGE SCALE GENOMIC DNA]</scope>
</reference>
<dbReference type="OrthoDB" id="5428863at2759"/>
<proteinExistence type="predicted"/>
<evidence type="ECO:0000313" key="2">
    <source>
        <dbReference type="EMBL" id="CAH0057800.1"/>
    </source>
</evidence>
<organism evidence="2 3">
    <name type="scientific">Clonostachys solani</name>
    <dbReference type="NCBI Taxonomy" id="160281"/>
    <lineage>
        <taxon>Eukaryota</taxon>
        <taxon>Fungi</taxon>
        <taxon>Dikarya</taxon>
        <taxon>Ascomycota</taxon>
        <taxon>Pezizomycotina</taxon>
        <taxon>Sordariomycetes</taxon>
        <taxon>Hypocreomycetidae</taxon>
        <taxon>Hypocreales</taxon>
        <taxon>Bionectriaceae</taxon>
        <taxon>Clonostachys</taxon>
    </lineage>
</organism>
<keyword evidence="3" id="KW-1185">Reference proteome</keyword>
<dbReference type="AlphaFoldDB" id="A0A9N9ZMC5"/>
<dbReference type="EMBL" id="CABFOC020000074">
    <property type="protein sequence ID" value="CAH0057800.1"/>
    <property type="molecule type" value="Genomic_DNA"/>
</dbReference>
<evidence type="ECO:0000313" key="3">
    <source>
        <dbReference type="Proteomes" id="UP000775872"/>
    </source>
</evidence>
<evidence type="ECO:0000259" key="1">
    <source>
        <dbReference type="Pfam" id="PF06985"/>
    </source>
</evidence>
<dbReference type="Pfam" id="PF06985">
    <property type="entry name" value="HET"/>
    <property type="match status" value="1"/>
</dbReference>
<dbReference type="Proteomes" id="UP000775872">
    <property type="component" value="Unassembled WGS sequence"/>
</dbReference>
<feature type="domain" description="Heterokaryon incompatibility" evidence="1">
    <location>
        <begin position="226"/>
        <end position="359"/>
    </location>
</feature>
<dbReference type="PANTHER" id="PTHR33112:SF1">
    <property type="entry name" value="HETEROKARYON INCOMPATIBILITY DOMAIN-CONTAINING PROTEIN"/>
    <property type="match status" value="1"/>
</dbReference>
<comment type="caution">
    <text evidence="2">The sequence shown here is derived from an EMBL/GenBank/DDBJ whole genome shotgun (WGS) entry which is preliminary data.</text>
</comment>
<dbReference type="PANTHER" id="PTHR33112">
    <property type="entry name" value="DOMAIN PROTEIN, PUTATIVE-RELATED"/>
    <property type="match status" value="1"/>
</dbReference>
<accession>A0A9N9ZMC5</accession>
<dbReference type="InterPro" id="IPR010730">
    <property type="entry name" value="HET"/>
</dbReference>